<keyword evidence="1" id="KW-0812">Transmembrane</keyword>
<keyword evidence="3" id="KW-1185">Reference proteome</keyword>
<sequence>MTVPTLVPVRNCYNAFGSLPDRSKKPHEVTSEEKQEIYRWHCYQTIEKIMQWAEEVQTSEAGRGLHGMYIMTNGPVMEWVHVASSRDLMLNQEQKYVQQVVFSLGTSPVLILIGLLVV</sequence>
<accession>A0A165EFP1</accession>
<dbReference type="EMBL" id="KV427621">
    <property type="protein sequence ID" value="KZT06961.1"/>
    <property type="molecule type" value="Genomic_DNA"/>
</dbReference>
<organism evidence="2 3">
    <name type="scientific">Laetiporus sulphureus 93-53</name>
    <dbReference type="NCBI Taxonomy" id="1314785"/>
    <lineage>
        <taxon>Eukaryota</taxon>
        <taxon>Fungi</taxon>
        <taxon>Dikarya</taxon>
        <taxon>Basidiomycota</taxon>
        <taxon>Agaricomycotina</taxon>
        <taxon>Agaricomycetes</taxon>
        <taxon>Polyporales</taxon>
        <taxon>Laetiporus</taxon>
    </lineage>
</organism>
<keyword evidence="1" id="KW-1133">Transmembrane helix</keyword>
<name>A0A165EFP1_9APHY</name>
<proteinExistence type="predicted"/>
<dbReference type="Proteomes" id="UP000076871">
    <property type="component" value="Unassembled WGS sequence"/>
</dbReference>
<dbReference type="OrthoDB" id="2559662at2759"/>
<dbReference type="InParanoid" id="A0A165EFP1"/>
<evidence type="ECO:0000313" key="3">
    <source>
        <dbReference type="Proteomes" id="UP000076871"/>
    </source>
</evidence>
<gene>
    <name evidence="2" type="ORF">LAESUDRAFT_758779</name>
</gene>
<dbReference type="AlphaFoldDB" id="A0A165EFP1"/>
<evidence type="ECO:0000313" key="2">
    <source>
        <dbReference type="EMBL" id="KZT06961.1"/>
    </source>
</evidence>
<keyword evidence="1" id="KW-0472">Membrane</keyword>
<protein>
    <submittedName>
        <fullName evidence="2">Uncharacterized protein</fullName>
    </submittedName>
</protein>
<dbReference type="Gene3D" id="3.40.50.11350">
    <property type="match status" value="1"/>
</dbReference>
<evidence type="ECO:0000256" key="1">
    <source>
        <dbReference type="SAM" id="Phobius"/>
    </source>
</evidence>
<dbReference type="GeneID" id="63829522"/>
<feature type="transmembrane region" description="Helical" evidence="1">
    <location>
        <begin position="96"/>
        <end position="117"/>
    </location>
</feature>
<reference evidence="2 3" key="1">
    <citation type="journal article" date="2016" name="Mol. Biol. Evol.">
        <title>Comparative Genomics of Early-Diverging Mushroom-Forming Fungi Provides Insights into the Origins of Lignocellulose Decay Capabilities.</title>
        <authorList>
            <person name="Nagy L.G."/>
            <person name="Riley R."/>
            <person name="Tritt A."/>
            <person name="Adam C."/>
            <person name="Daum C."/>
            <person name="Floudas D."/>
            <person name="Sun H."/>
            <person name="Yadav J.S."/>
            <person name="Pangilinan J."/>
            <person name="Larsson K.H."/>
            <person name="Matsuura K."/>
            <person name="Barry K."/>
            <person name="Labutti K."/>
            <person name="Kuo R."/>
            <person name="Ohm R.A."/>
            <person name="Bhattacharya S.S."/>
            <person name="Shirouzu T."/>
            <person name="Yoshinaga Y."/>
            <person name="Martin F.M."/>
            <person name="Grigoriev I.V."/>
            <person name="Hibbett D.S."/>
        </authorList>
    </citation>
    <scope>NUCLEOTIDE SEQUENCE [LARGE SCALE GENOMIC DNA]</scope>
    <source>
        <strain evidence="2 3">93-53</strain>
    </source>
</reference>
<dbReference type="RefSeq" id="XP_040764701.1">
    <property type="nucleotide sequence ID" value="XM_040912494.1"/>
</dbReference>